<protein>
    <submittedName>
        <fullName evidence="1">Transcriptional regulator of viral defense system</fullName>
    </submittedName>
</protein>
<dbReference type="Pfam" id="PF19570">
    <property type="entry name" value="DUF6088"/>
    <property type="match status" value="1"/>
</dbReference>
<accession>A0A927MLL4</accession>
<comment type="caution">
    <text evidence="1">The sequence shown here is derived from an EMBL/GenBank/DDBJ whole genome shotgun (WGS) entry which is preliminary data.</text>
</comment>
<evidence type="ECO:0000313" key="1">
    <source>
        <dbReference type="EMBL" id="MBE1556970.1"/>
    </source>
</evidence>
<dbReference type="EMBL" id="JADBEL010000042">
    <property type="protein sequence ID" value="MBE1556970.1"/>
    <property type="molecule type" value="Genomic_DNA"/>
</dbReference>
<keyword evidence="2" id="KW-1185">Reference proteome</keyword>
<dbReference type="Proteomes" id="UP000658225">
    <property type="component" value="Unassembled WGS sequence"/>
</dbReference>
<evidence type="ECO:0000313" key="2">
    <source>
        <dbReference type="Proteomes" id="UP000658225"/>
    </source>
</evidence>
<name>A0A927MLL4_9BACL</name>
<sequence length="207" mass="23769">MKRISVQTEIEKAIQQLEQGSLISAQDFLDIGNYEAVKRALSRLNNEGKLTRVLRGLYQTPNYNTFLKKDIGASPNKVAEKFAEKFGWTIAPAEDTALNELGLSTQVPAKYTFISDGPTKKYTLDNGIDIYFKHKANKEISKLSKKEAIVIEAIQTISQEKMNDQIRKKLFNTLNEDEMNHLLEQGKSMRYWIYDELKNMQDGHNYL</sequence>
<dbReference type="AlphaFoldDB" id="A0A927MLL4"/>
<organism evidence="1 2">
    <name type="scientific">Sporosarcina limicola</name>
    <dbReference type="NCBI Taxonomy" id="34101"/>
    <lineage>
        <taxon>Bacteria</taxon>
        <taxon>Bacillati</taxon>
        <taxon>Bacillota</taxon>
        <taxon>Bacilli</taxon>
        <taxon>Bacillales</taxon>
        <taxon>Caryophanaceae</taxon>
        <taxon>Sporosarcina</taxon>
    </lineage>
</organism>
<reference evidence="1" key="1">
    <citation type="submission" date="2020-10" db="EMBL/GenBank/DDBJ databases">
        <title>Genomic Encyclopedia of Type Strains, Phase IV (KMG-IV): sequencing the most valuable type-strain genomes for metagenomic binning, comparative biology and taxonomic classification.</title>
        <authorList>
            <person name="Goeker M."/>
        </authorList>
    </citation>
    <scope>NUCLEOTIDE SEQUENCE</scope>
    <source>
        <strain evidence="1">DSM 13886</strain>
    </source>
</reference>
<dbReference type="InterPro" id="IPR045738">
    <property type="entry name" value="DUF6088"/>
</dbReference>
<gene>
    <name evidence="1" type="ORF">H4683_004096</name>
</gene>
<dbReference type="RefSeq" id="WP_192600559.1">
    <property type="nucleotide sequence ID" value="NZ_JADBEL010000042.1"/>
</dbReference>
<proteinExistence type="predicted"/>